<reference evidence="3" key="2">
    <citation type="submission" date="2023-12" db="EMBL/GenBank/DDBJ databases">
        <title>Genome sequence of Bacillus thuringiensis strain SS10.</title>
        <authorList>
            <person name="Rouis S."/>
        </authorList>
    </citation>
    <scope>NUCLEOTIDE SEQUENCE</scope>
    <source>
        <strain evidence="3">SS10</strain>
    </source>
</reference>
<feature type="coiled-coil region" evidence="1">
    <location>
        <begin position="3"/>
        <end position="55"/>
    </location>
</feature>
<dbReference type="EMBL" id="LXLI01000017">
    <property type="protein sequence ID" value="OFC94644.1"/>
    <property type="molecule type" value="Genomic_DNA"/>
</dbReference>
<sequence length="124" mass="14719">MAIKKELTKEERVKKEINRLKRIYKEMPKDTLMVVEGLIVEAADLRVRLEDIRKDLDENGYDEMFSQSENQDPYERERPAARRYIAMNKSYQTIMKQLGDYIPKKPVETKPQSDGFEEFVATRD</sequence>
<reference evidence="4 5" key="1">
    <citation type="submission" date="2016-04" db="EMBL/GenBank/DDBJ databases">
        <title>Bacillus thuringiensis and Bacillus weihenstephanensis as novel biocontrol agents of wilt causing Verticillium species.</title>
        <authorList>
            <person name="Hollensteiner J."/>
            <person name="Wemheuer F."/>
            <person name="Harting R."/>
            <person name="Kolarzyk A."/>
            <person name="Diaz-Valerio S."/>
            <person name="Poehlein A."/>
            <person name="Brzuszkiewicz E."/>
            <person name="Nesemann K."/>
            <person name="Braus-Stromeyer S."/>
            <person name="Braus G."/>
            <person name="Daniel R."/>
            <person name="Liesegang H."/>
        </authorList>
    </citation>
    <scope>NUCLEOTIDE SEQUENCE [LARGE SCALE GENOMIC DNA]</scope>
    <source>
        <strain evidence="4 5">GOE4</strain>
    </source>
</reference>
<proteinExistence type="predicted"/>
<feature type="region of interest" description="Disordered" evidence="2">
    <location>
        <begin position="105"/>
        <end position="124"/>
    </location>
</feature>
<accession>A0A9X5N6H1</accession>
<protein>
    <recommendedName>
        <fullName evidence="6">P27 family phage terminase small subunit</fullName>
    </recommendedName>
</protein>
<dbReference type="AlphaFoldDB" id="A0A9X5N6H1"/>
<gene>
    <name evidence="4" type="ORF">BTGOE4_10340</name>
    <name evidence="3" type="ORF">U2F49_30250</name>
</gene>
<organism evidence="4 5">
    <name type="scientific">Bacillus thuringiensis</name>
    <dbReference type="NCBI Taxonomy" id="1428"/>
    <lineage>
        <taxon>Bacteria</taxon>
        <taxon>Bacillati</taxon>
        <taxon>Bacillota</taxon>
        <taxon>Bacilli</taxon>
        <taxon>Bacillales</taxon>
        <taxon>Bacillaceae</taxon>
        <taxon>Bacillus</taxon>
        <taxon>Bacillus cereus group</taxon>
    </lineage>
</organism>
<dbReference type="Proteomes" id="UP000175994">
    <property type="component" value="Unassembled WGS sequence"/>
</dbReference>
<evidence type="ECO:0000313" key="5">
    <source>
        <dbReference type="Proteomes" id="UP000175994"/>
    </source>
</evidence>
<keyword evidence="1" id="KW-0175">Coiled coil</keyword>
<dbReference type="EMBL" id="JAXOTW010000031">
    <property type="protein sequence ID" value="MDZ5480424.1"/>
    <property type="molecule type" value="Genomic_DNA"/>
</dbReference>
<comment type="caution">
    <text evidence="4">The sequence shown here is derived from an EMBL/GenBank/DDBJ whole genome shotgun (WGS) entry which is preliminary data.</text>
</comment>
<dbReference type="RefSeq" id="WP_070183642.1">
    <property type="nucleotide sequence ID" value="NZ_JAXOTW010000031.1"/>
</dbReference>
<evidence type="ECO:0000256" key="1">
    <source>
        <dbReference type="SAM" id="Coils"/>
    </source>
</evidence>
<evidence type="ECO:0000313" key="3">
    <source>
        <dbReference type="EMBL" id="MDZ5480424.1"/>
    </source>
</evidence>
<name>A0A9X5N6H1_BACTU</name>
<dbReference type="Proteomes" id="UP001292252">
    <property type="component" value="Unassembled WGS sequence"/>
</dbReference>
<evidence type="ECO:0000256" key="2">
    <source>
        <dbReference type="SAM" id="MobiDB-lite"/>
    </source>
</evidence>
<evidence type="ECO:0000313" key="4">
    <source>
        <dbReference type="EMBL" id="OFC94644.1"/>
    </source>
</evidence>
<evidence type="ECO:0008006" key="6">
    <source>
        <dbReference type="Google" id="ProtNLM"/>
    </source>
</evidence>